<keyword evidence="2" id="KW-0560">Oxidoreductase</keyword>
<dbReference type="AlphaFoldDB" id="A0A7L4UNF2"/>
<gene>
    <name evidence="5" type="ORF">C7377_1736</name>
</gene>
<dbReference type="PANTHER" id="PTHR44196">
    <property type="entry name" value="DEHYDROGENASE/REDUCTASE SDR FAMILY MEMBER 7B"/>
    <property type="match status" value="1"/>
</dbReference>
<dbReference type="PRINTS" id="PR00080">
    <property type="entry name" value="SDRFAMILY"/>
</dbReference>
<evidence type="ECO:0000256" key="4">
    <source>
        <dbReference type="SAM" id="MobiDB-lite"/>
    </source>
</evidence>
<reference evidence="5 6" key="1">
    <citation type="submission" date="2018-05" db="EMBL/GenBank/DDBJ databases">
        <title>Genomic Encyclopedia of Type Strains, Phase IV (KMG-IV): sequencing the most valuable type-strain genomes for metagenomic binning, comparative biology and taxonomic classification.</title>
        <authorList>
            <person name="Goeker M."/>
        </authorList>
    </citation>
    <scope>NUCLEOTIDE SEQUENCE [LARGE SCALE GENOMIC DNA]</scope>
    <source>
        <strain evidence="5 6">DSM 28579</strain>
    </source>
</reference>
<dbReference type="SUPFAM" id="SSF51735">
    <property type="entry name" value="NAD(P)-binding Rossmann-fold domains"/>
    <property type="match status" value="1"/>
</dbReference>
<name>A0A7L4UNF2_BALHA</name>
<dbReference type="GO" id="GO:0016491">
    <property type="term" value="F:oxidoreductase activity"/>
    <property type="evidence" value="ECO:0007669"/>
    <property type="project" value="UniProtKB-KW"/>
</dbReference>
<sequence length="270" mass="29643">MKDKVVIITGASSGIGKACAIECANRQAKVVLAARNIKKLKEVEQSILESKGYAPLCIETDVTKESDCKKLIEKTIAHYGEIHILINNAGIAMRALFKDVELDVLRNIMNVNFWGTVYCTKYALPYLLKTKGSVVGVISVAGYMGLPGRTGYGASKFAVRGFLETLRVENLKTGLHVLVAAPGFTASNIRNTSLTASGKPQGKSPRDEGKMMSAEECAKHIINATVKRKRELILTFAEGKFTVWLSKWFPSLLDKLSYNHMAKEPDSPFK</sequence>
<proteinExistence type="inferred from homology"/>
<dbReference type="Gene3D" id="3.40.50.720">
    <property type="entry name" value="NAD(P)-binding Rossmann-like Domain"/>
    <property type="match status" value="1"/>
</dbReference>
<organism evidence="5 6">
    <name type="scientific">Balneicella halophila</name>
    <dbReference type="NCBI Taxonomy" id="1537566"/>
    <lineage>
        <taxon>Bacteria</taxon>
        <taxon>Pseudomonadati</taxon>
        <taxon>Bacteroidota</taxon>
        <taxon>Bacteroidia</taxon>
        <taxon>Bacteroidales</taxon>
        <taxon>Balneicellaceae</taxon>
        <taxon>Balneicella</taxon>
    </lineage>
</organism>
<dbReference type="Pfam" id="PF00106">
    <property type="entry name" value="adh_short"/>
    <property type="match status" value="1"/>
</dbReference>
<dbReference type="InterPro" id="IPR036291">
    <property type="entry name" value="NAD(P)-bd_dom_sf"/>
</dbReference>
<accession>A0A7L4UNF2</accession>
<feature type="region of interest" description="Disordered" evidence="4">
    <location>
        <begin position="191"/>
        <end position="211"/>
    </location>
</feature>
<comment type="similarity">
    <text evidence="1 3">Belongs to the short-chain dehydrogenases/reductases (SDR) family.</text>
</comment>
<dbReference type="OrthoDB" id="9786056at2"/>
<evidence type="ECO:0000313" key="5">
    <source>
        <dbReference type="EMBL" id="PVX50086.1"/>
    </source>
</evidence>
<dbReference type="GO" id="GO:0016020">
    <property type="term" value="C:membrane"/>
    <property type="evidence" value="ECO:0007669"/>
    <property type="project" value="TreeGrafter"/>
</dbReference>
<dbReference type="InterPro" id="IPR002347">
    <property type="entry name" value="SDR_fam"/>
</dbReference>
<dbReference type="EMBL" id="QENZ01000005">
    <property type="protein sequence ID" value="PVX50086.1"/>
    <property type="molecule type" value="Genomic_DNA"/>
</dbReference>
<dbReference type="Proteomes" id="UP000251835">
    <property type="component" value="Unassembled WGS sequence"/>
</dbReference>
<protein>
    <submittedName>
        <fullName evidence="5">Short-subunit dehydrogenase</fullName>
    </submittedName>
</protein>
<dbReference type="InterPro" id="IPR020904">
    <property type="entry name" value="Sc_DH/Rdtase_CS"/>
</dbReference>
<dbReference type="PRINTS" id="PR00081">
    <property type="entry name" value="GDHRDH"/>
</dbReference>
<dbReference type="PROSITE" id="PS00061">
    <property type="entry name" value="ADH_SHORT"/>
    <property type="match status" value="1"/>
</dbReference>
<keyword evidence="6" id="KW-1185">Reference proteome</keyword>
<evidence type="ECO:0000256" key="3">
    <source>
        <dbReference type="RuleBase" id="RU000363"/>
    </source>
</evidence>
<comment type="caution">
    <text evidence="5">The sequence shown here is derived from an EMBL/GenBank/DDBJ whole genome shotgun (WGS) entry which is preliminary data.</text>
</comment>
<dbReference type="RefSeq" id="WP_116496943.1">
    <property type="nucleotide sequence ID" value="NZ_QENZ01000005.1"/>
</dbReference>
<evidence type="ECO:0000256" key="2">
    <source>
        <dbReference type="ARBA" id="ARBA00023002"/>
    </source>
</evidence>
<evidence type="ECO:0000256" key="1">
    <source>
        <dbReference type="ARBA" id="ARBA00006484"/>
    </source>
</evidence>
<dbReference type="PANTHER" id="PTHR44196:SF1">
    <property type="entry name" value="DEHYDROGENASE_REDUCTASE SDR FAMILY MEMBER 7B"/>
    <property type="match status" value="1"/>
</dbReference>
<dbReference type="NCBIfam" id="NF004825">
    <property type="entry name" value="PRK06181.1"/>
    <property type="match status" value="1"/>
</dbReference>
<evidence type="ECO:0000313" key="6">
    <source>
        <dbReference type="Proteomes" id="UP000251835"/>
    </source>
</evidence>